<dbReference type="RefSeq" id="WP_184690465.1">
    <property type="nucleotide sequence ID" value="NZ_JACHJN010000003.1"/>
</dbReference>
<protein>
    <submittedName>
        <fullName evidence="1">Selenocysteine lyase/cysteine desulfurase</fullName>
    </submittedName>
</protein>
<dbReference type="PANTHER" id="PTHR43586">
    <property type="entry name" value="CYSTEINE DESULFURASE"/>
    <property type="match status" value="1"/>
</dbReference>
<proteinExistence type="predicted"/>
<keyword evidence="1" id="KW-0456">Lyase</keyword>
<dbReference type="InterPro" id="IPR015422">
    <property type="entry name" value="PyrdxlP-dep_Trfase_small"/>
</dbReference>
<dbReference type="EMBL" id="JACHJN010000003">
    <property type="protein sequence ID" value="MBB5955641.1"/>
    <property type="molecule type" value="Genomic_DNA"/>
</dbReference>
<dbReference type="GO" id="GO:0016829">
    <property type="term" value="F:lyase activity"/>
    <property type="evidence" value="ECO:0007669"/>
    <property type="project" value="UniProtKB-KW"/>
</dbReference>
<dbReference type="PANTHER" id="PTHR43586:SF21">
    <property type="entry name" value="PYRIDOXAL PHOSPHATE (PLP)-DEPENDENT ASPARTATE AMINOTRANSFERASE SUPERFAMILY"/>
    <property type="match status" value="1"/>
</dbReference>
<dbReference type="AlphaFoldDB" id="A0A841CED6"/>
<organism evidence="1 2">
    <name type="scientific">Saccharothrix tamanrassetensis</name>
    <dbReference type="NCBI Taxonomy" id="1051531"/>
    <lineage>
        <taxon>Bacteria</taxon>
        <taxon>Bacillati</taxon>
        <taxon>Actinomycetota</taxon>
        <taxon>Actinomycetes</taxon>
        <taxon>Pseudonocardiales</taxon>
        <taxon>Pseudonocardiaceae</taxon>
        <taxon>Saccharothrix</taxon>
    </lineage>
</organism>
<dbReference type="SUPFAM" id="SSF53383">
    <property type="entry name" value="PLP-dependent transferases"/>
    <property type="match status" value="1"/>
</dbReference>
<comment type="caution">
    <text evidence="1">The sequence shown here is derived from an EMBL/GenBank/DDBJ whole genome shotgun (WGS) entry which is preliminary data.</text>
</comment>
<dbReference type="InterPro" id="IPR015424">
    <property type="entry name" value="PyrdxlP-dep_Trfase"/>
</dbReference>
<dbReference type="Gene3D" id="3.40.640.10">
    <property type="entry name" value="Type I PLP-dependent aspartate aminotransferase-like (Major domain)"/>
    <property type="match status" value="1"/>
</dbReference>
<reference evidence="1 2" key="1">
    <citation type="submission" date="2020-08" db="EMBL/GenBank/DDBJ databases">
        <title>Genomic Encyclopedia of Type Strains, Phase III (KMG-III): the genomes of soil and plant-associated and newly described type strains.</title>
        <authorList>
            <person name="Whitman W."/>
        </authorList>
    </citation>
    <scope>NUCLEOTIDE SEQUENCE [LARGE SCALE GENOMIC DNA]</scope>
    <source>
        <strain evidence="1 2">CECT 8640</strain>
    </source>
</reference>
<accession>A0A841CED6</accession>
<evidence type="ECO:0000313" key="1">
    <source>
        <dbReference type="EMBL" id="MBB5955641.1"/>
    </source>
</evidence>
<dbReference type="InterPro" id="IPR015421">
    <property type="entry name" value="PyrdxlP-dep_Trfase_major"/>
</dbReference>
<evidence type="ECO:0000313" key="2">
    <source>
        <dbReference type="Proteomes" id="UP000547510"/>
    </source>
</evidence>
<dbReference type="Proteomes" id="UP000547510">
    <property type="component" value="Unassembled WGS sequence"/>
</dbReference>
<name>A0A841CED6_9PSEU</name>
<gene>
    <name evidence="1" type="ORF">FHS29_002222</name>
</gene>
<dbReference type="Gene3D" id="3.90.1150.10">
    <property type="entry name" value="Aspartate Aminotransferase, domain 1"/>
    <property type="match status" value="1"/>
</dbReference>
<sequence length="336" mass="34426">MRTAFGSAFDVPAGYLNTAGIGVPPAPAAAVVADAVRRWSSGADAPTAVDPVVGVAREAFGRVVGVPVERVAIGASVGQLVASVAAGLPAGARVLVARGDFTSLTFPFAARGLEVTEVELDSLVSSVDGHDLVAVSVVQSADGRIADLEGLRGTGVPVLLDVSQAAGWLPLSLEWADWVVGAGYKWLMAPRGCAWLACSPAGLARAVPVSANWWAGEDPWATVYGLPLRLAGDARRLDISPVWLSQFGAAASLPYVASLDLAAVRDHNVGLADSLLAGLGLPARGSAIVALELPAGSGEKLAAAGVRSSVRAGRVRFGFHLYNTVEDVDLVLEALR</sequence>
<keyword evidence="2" id="KW-1185">Reference proteome</keyword>